<dbReference type="GeneID" id="39591307"/>
<evidence type="ECO:0000313" key="1">
    <source>
        <dbReference type="EMBL" id="RSH83107.1"/>
    </source>
</evidence>
<protein>
    <submittedName>
        <fullName evidence="1">Uncharacterized protein</fullName>
    </submittedName>
</protein>
<dbReference type="EMBL" id="RSCE01000004">
    <property type="protein sequence ID" value="RSH83107.1"/>
    <property type="molecule type" value="Genomic_DNA"/>
</dbReference>
<dbReference type="RefSeq" id="XP_028477059.1">
    <property type="nucleotide sequence ID" value="XM_028622167.1"/>
</dbReference>
<gene>
    <name evidence="1" type="ORF">EHS24_006764</name>
</gene>
<proteinExistence type="predicted"/>
<accession>A0A427XWC1</accession>
<dbReference type="AlphaFoldDB" id="A0A427XWC1"/>
<evidence type="ECO:0000313" key="2">
    <source>
        <dbReference type="Proteomes" id="UP000279236"/>
    </source>
</evidence>
<organism evidence="1 2">
    <name type="scientific">Apiotrichum porosum</name>
    <dbReference type="NCBI Taxonomy" id="105984"/>
    <lineage>
        <taxon>Eukaryota</taxon>
        <taxon>Fungi</taxon>
        <taxon>Dikarya</taxon>
        <taxon>Basidiomycota</taxon>
        <taxon>Agaricomycotina</taxon>
        <taxon>Tremellomycetes</taxon>
        <taxon>Trichosporonales</taxon>
        <taxon>Trichosporonaceae</taxon>
        <taxon>Apiotrichum</taxon>
    </lineage>
</organism>
<dbReference type="Proteomes" id="UP000279236">
    <property type="component" value="Unassembled WGS sequence"/>
</dbReference>
<reference evidence="1 2" key="1">
    <citation type="submission" date="2018-11" db="EMBL/GenBank/DDBJ databases">
        <title>Genome sequence of Apiotrichum porosum DSM 27194.</title>
        <authorList>
            <person name="Aliyu H."/>
            <person name="Gorte O."/>
            <person name="Ochsenreither K."/>
        </authorList>
    </citation>
    <scope>NUCLEOTIDE SEQUENCE [LARGE SCALE GENOMIC DNA]</scope>
    <source>
        <strain evidence="1 2">DSM 27194</strain>
    </source>
</reference>
<name>A0A427XWC1_9TREE</name>
<keyword evidence="2" id="KW-1185">Reference proteome</keyword>
<comment type="caution">
    <text evidence="1">The sequence shown here is derived from an EMBL/GenBank/DDBJ whole genome shotgun (WGS) entry which is preliminary data.</text>
</comment>
<sequence>MRFTSHMSSNPTYGHMCDSLVFTTALIQTRHVKSSQAFDPAVFWLTAQAQLASNTGMGLVPESGLQFWYMPTSVHAMDGAGTSKPFKPPSLPSGDS</sequence>